<dbReference type="GeneID" id="69012248"/>
<sequence length="308" mass="31274">MSPQPHCGRKSALLTLLLFFTILLRLTAAAPDPSPLNTTLDISALYQSADADCVGYEGQWNCLADKFQRCTAGKWTAALSCSADEGTLDSRDTTTTTCSPLGRTDLVEFAGECSAAWGYGGGSGWGSGSGGRCNSNGCYYGAGANLTVEKWVYALVIQNIPETSLNMAANTNTATLDAENAYQSPTVPATNDVARTNTTATTGAGVGSTVGSNAHVAGNPATHAGTHAPVGGGDAPTTRSGGIGGQIKGALAQGHGVGEVLRGKFNSAVDTAAGDTAGQAKNKNIATGGEREFAGKDFVKKGTLDKAL</sequence>
<dbReference type="AlphaFoldDB" id="A0A8H4CKN4"/>
<keyword evidence="1" id="KW-0732">Signal</keyword>
<organism evidence="2 3">
    <name type="scientific">Colletotrichum gloeosporioides</name>
    <name type="common">Anthracnose fungus</name>
    <name type="synonym">Glomerella cingulata</name>
    <dbReference type="NCBI Taxonomy" id="474922"/>
    <lineage>
        <taxon>Eukaryota</taxon>
        <taxon>Fungi</taxon>
        <taxon>Dikarya</taxon>
        <taxon>Ascomycota</taxon>
        <taxon>Pezizomycotina</taxon>
        <taxon>Sordariomycetes</taxon>
        <taxon>Hypocreomycetidae</taxon>
        <taxon>Glomerellales</taxon>
        <taxon>Glomerellaceae</taxon>
        <taxon>Colletotrichum</taxon>
        <taxon>Colletotrichum gloeosporioides species complex</taxon>
    </lineage>
</organism>
<name>A0A8H4CKN4_COLGL</name>
<dbReference type="RefSeq" id="XP_045264892.1">
    <property type="nucleotide sequence ID" value="XM_045405128.1"/>
</dbReference>
<keyword evidence="3" id="KW-1185">Reference proteome</keyword>
<evidence type="ECO:0000313" key="3">
    <source>
        <dbReference type="Proteomes" id="UP000613401"/>
    </source>
</evidence>
<feature type="signal peptide" evidence="1">
    <location>
        <begin position="1"/>
        <end position="29"/>
    </location>
</feature>
<gene>
    <name evidence="2" type="ORF">GCG54_00005096</name>
</gene>
<evidence type="ECO:0008006" key="4">
    <source>
        <dbReference type="Google" id="ProtNLM"/>
    </source>
</evidence>
<comment type="caution">
    <text evidence="2">The sequence shown here is derived from an EMBL/GenBank/DDBJ whole genome shotgun (WGS) entry which is preliminary data.</text>
</comment>
<reference evidence="2" key="2">
    <citation type="submission" date="2020-03" db="EMBL/GenBank/DDBJ databases">
        <authorList>
            <person name="Fu F.-F."/>
            <person name="Chen J."/>
        </authorList>
    </citation>
    <scope>NUCLEOTIDE SEQUENCE</scope>
    <source>
        <strain evidence="2">Lc1</strain>
    </source>
</reference>
<reference evidence="2" key="1">
    <citation type="journal article" date="2020" name="Phytopathology">
        <title>Genome sequence and comparative analysis of Colletotrichum gloeosporioides isolated from Liriodendron leaves.</title>
        <authorList>
            <person name="Fu F.F."/>
            <person name="Hao Z."/>
            <person name="Wang P."/>
            <person name="Lu Y."/>
            <person name="Xue L.J."/>
            <person name="Wei G."/>
            <person name="Tian Y."/>
            <person name="Baishi H."/>
            <person name="Xu H."/>
            <person name="Shi J."/>
            <person name="Cheng T."/>
            <person name="Wang G."/>
            <person name="Yi Y."/>
            <person name="Chen J."/>
        </authorList>
    </citation>
    <scope>NUCLEOTIDE SEQUENCE</scope>
    <source>
        <strain evidence="2">Lc1</strain>
    </source>
</reference>
<feature type="chain" id="PRO_5034484703" description="CFEM domain-containing protein" evidence="1">
    <location>
        <begin position="30"/>
        <end position="308"/>
    </location>
</feature>
<proteinExistence type="predicted"/>
<dbReference type="Proteomes" id="UP000613401">
    <property type="component" value="Unassembled WGS sequence"/>
</dbReference>
<dbReference type="EMBL" id="WVTB01000040">
    <property type="protein sequence ID" value="KAF3805733.1"/>
    <property type="molecule type" value="Genomic_DNA"/>
</dbReference>
<evidence type="ECO:0000313" key="2">
    <source>
        <dbReference type="EMBL" id="KAF3805733.1"/>
    </source>
</evidence>
<accession>A0A8H4CKN4</accession>
<evidence type="ECO:0000256" key="1">
    <source>
        <dbReference type="SAM" id="SignalP"/>
    </source>
</evidence>
<protein>
    <recommendedName>
        <fullName evidence="4">CFEM domain-containing protein</fullName>
    </recommendedName>
</protein>